<comment type="similarity">
    <text evidence="2">Belongs to the ATP12 family.</text>
</comment>
<dbReference type="OrthoDB" id="5673at2759"/>
<accession>A0A5C3L3Z5</accession>
<evidence type="ECO:0000256" key="3">
    <source>
        <dbReference type="ARBA" id="ARBA00022946"/>
    </source>
</evidence>
<dbReference type="InterPro" id="IPR011419">
    <property type="entry name" value="ATP12_ATP_synth-F1-assembly"/>
</dbReference>
<dbReference type="PANTHER" id="PTHR21013">
    <property type="entry name" value="ATP SYNTHASE MITOCHONDRIAL F1 COMPLEX ASSEMBLY FACTOR 2/ATP12 PROTEIN, MITOCHONDRIAL PRECURSOR"/>
    <property type="match status" value="1"/>
</dbReference>
<dbReference type="InterPro" id="IPR023335">
    <property type="entry name" value="ATP12_ortho_dom_sf"/>
</dbReference>
<comment type="subcellular location">
    <subcellularLocation>
        <location evidence="1">Mitochondrion</location>
    </subcellularLocation>
</comment>
<protein>
    <submittedName>
        <fullName evidence="6">ATP12-domain-containing protein</fullName>
    </submittedName>
</protein>
<evidence type="ECO:0000256" key="5">
    <source>
        <dbReference type="ARBA" id="ARBA00023186"/>
    </source>
</evidence>
<dbReference type="Gene3D" id="1.10.3580.10">
    <property type="entry name" value="ATP12 ATPase"/>
    <property type="match status" value="1"/>
</dbReference>
<reference evidence="6 7" key="1">
    <citation type="journal article" date="2019" name="Nat. Ecol. Evol.">
        <title>Megaphylogeny resolves global patterns of mushroom evolution.</title>
        <authorList>
            <person name="Varga T."/>
            <person name="Krizsan K."/>
            <person name="Foldi C."/>
            <person name="Dima B."/>
            <person name="Sanchez-Garcia M."/>
            <person name="Sanchez-Ramirez S."/>
            <person name="Szollosi G.J."/>
            <person name="Szarkandi J.G."/>
            <person name="Papp V."/>
            <person name="Albert L."/>
            <person name="Andreopoulos W."/>
            <person name="Angelini C."/>
            <person name="Antonin V."/>
            <person name="Barry K.W."/>
            <person name="Bougher N.L."/>
            <person name="Buchanan P."/>
            <person name="Buyck B."/>
            <person name="Bense V."/>
            <person name="Catcheside P."/>
            <person name="Chovatia M."/>
            <person name="Cooper J."/>
            <person name="Damon W."/>
            <person name="Desjardin D."/>
            <person name="Finy P."/>
            <person name="Geml J."/>
            <person name="Haridas S."/>
            <person name="Hughes K."/>
            <person name="Justo A."/>
            <person name="Karasinski D."/>
            <person name="Kautmanova I."/>
            <person name="Kiss B."/>
            <person name="Kocsube S."/>
            <person name="Kotiranta H."/>
            <person name="LaButti K.M."/>
            <person name="Lechner B.E."/>
            <person name="Liimatainen K."/>
            <person name="Lipzen A."/>
            <person name="Lukacs Z."/>
            <person name="Mihaltcheva S."/>
            <person name="Morgado L.N."/>
            <person name="Niskanen T."/>
            <person name="Noordeloos M.E."/>
            <person name="Ohm R.A."/>
            <person name="Ortiz-Santana B."/>
            <person name="Ovrebo C."/>
            <person name="Racz N."/>
            <person name="Riley R."/>
            <person name="Savchenko A."/>
            <person name="Shiryaev A."/>
            <person name="Soop K."/>
            <person name="Spirin V."/>
            <person name="Szebenyi C."/>
            <person name="Tomsovsky M."/>
            <person name="Tulloss R.E."/>
            <person name="Uehling J."/>
            <person name="Grigoriev I.V."/>
            <person name="Vagvolgyi C."/>
            <person name="Papp T."/>
            <person name="Martin F.M."/>
            <person name="Miettinen O."/>
            <person name="Hibbett D.S."/>
            <person name="Nagy L.G."/>
        </authorList>
    </citation>
    <scope>NUCLEOTIDE SEQUENCE [LARGE SCALE GENOMIC DNA]</scope>
    <source>
        <strain evidence="6 7">CBS 121175</strain>
    </source>
</reference>
<evidence type="ECO:0000256" key="2">
    <source>
        <dbReference type="ARBA" id="ARBA00008231"/>
    </source>
</evidence>
<name>A0A5C3L3Z5_COPMA</name>
<dbReference type="Proteomes" id="UP000307440">
    <property type="component" value="Unassembled WGS sequence"/>
</dbReference>
<gene>
    <name evidence="6" type="ORF">FA15DRAFT_211961</name>
</gene>
<evidence type="ECO:0000313" key="6">
    <source>
        <dbReference type="EMBL" id="TFK27398.1"/>
    </source>
</evidence>
<keyword evidence="5" id="KW-0143">Chaperone</keyword>
<dbReference type="InterPro" id="IPR042272">
    <property type="entry name" value="ATP12_ATP_synth-F1-assembly_N"/>
</dbReference>
<evidence type="ECO:0000313" key="7">
    <source>
        <dbReference type="Proteomes" id="UP000307440"/>
    </source>
</evidence>
<sequence>MSALRNSTMLQLCRNTRWPRSLLNGCARRRWNSSTSTAPLDGPAQTETNKAELTMKRFWKDVGIEKRGNNLVVTLDKRAVKTPEGNTLLLEPDQKLLAALVATEWDNQEKIIKPFALPITSLISRTIDNFSEETTRQGVEKTLLNFLDTDTVCFFHDQPEPLERLQTKYWVPLLDWTRETFGVELKVSNSILSVKQPQATKDKIEKVLSSLDVWELAALERAALTTKSLIIALALVKKHLSVEEAARVASVEVDSQIERWGEVEDTHDVDYQDVRRQLGSASLLLSRQS</sequence>
<dbReference type="Pfam" id="PF07542">
    <property type="entry name" value="ATP12"/>
    <property type="match status" value="1"/>
</dbReference>
<evidence type="ECO:0000256" key="1">
    <source>
        <dbReference type="ARBA" id="ARBA00004173"/>
    </source>
</evidence>
<keyword evidence="4" id="KW-0496">Mitochondrion</keyword>
<dbReference type="GO" id="GO:0005739">
    <property type="term" value="C:mitochondrion"/>
    <property type="evidence" value="ECO:0007669"/>
    <property type="project" value="UniProtKB-SubCell"/>
</dbReference>
<proteinExistence type="inferred from homology"/>
<evidence type="ECO:0000256" key="4">
    <source>
        <dbReference type="ARBA" id="ARBA00023128"/>
    </source>
</evidence>
<dbReference type="PANTHER" id="PTHR21013:SF10">
    <property type="entry name" value="ATP SYNTHASE MITOCHONDRIAL F1 COMPLEX ASSEMBLY FACTOR 2"/>
    <property type="match status" value="1"/>
</dbReference>
<keyword evidence="3" id="KW-0809">Transit peptide</keyword>
<dbReference type="GO" id="GO:0033615">
    <property type="term" value="P:mitochondrial proton-transporting ATP synthase complex assembly"/>
    <property type="evidence" value="ECO:0007669"/>
    <property type="project" value="TreeGrafter"/>
</dbReference>
<dbReference type="EMBL" id="ML210165">
    <property type="protein sequence ID" value="TFK27398.1"/>
    <property type="molecule type" value="Genomic_DNA"/>
</dbReference>
<dbReference type="SUPFAM" id="SSF160909">
    <property type="entry name" value="ATP12-like"/>
    <property type="match status" value="1"/>
</dbReference>
<dbReference type="Gene3D" id="3.30.2180.10">
    <property type="entry name" value="ATP12-like"/>
    <property type="match status" value="1"/>
</dbReference>
<dbReference type="AlphaFoldDB" id="A0A5C3L3Z5"/>
<keyword evidence="7" id="KW-1185">Reference proteome</keyword>
<dbReference type="STRING" id="230819.A0A5C3L3Z5"/>
<organism evidence="6 7">
    <name type="scientific">Coprinopsis marcescibilis</name>
    <name type="common">Agaric fungus</name>
    <name type="synonym">Psathyrella marcescibilis</name>
    <dbReference type="NCBI Taxonomy" id="230819"/>
    <lineage>
        <taxon>Eukaryota</taxon>
        <taxon>Fungi</taxon>
        <taxon>Dikarya</taxon>
        <taxon>Basidiomycota</taxon>
        <taxon>Agaricomycotina</taxon>
        <taxon>Agaricomycetes</taxon>
        <taxon>Agaricomycetidae</taxon>
        <taxon>Agaricales</taxon>
        <taxon>Agaricineae</taxon>
        <taxon>Psathyrellaceae</taxon>
        <taxon>Coprinopsis</taxon>
    </lineage>
</organism>